<dbReference type="InterPro" id="IPR026050">
    <property type="entry name" value="C1GALT1/C1GALT1_chp1"/>
</dbReference>
<comment type="caution">
    <text evidence="9">The sequence shown here is derived from an EMBL/GenBank/DDBJ whole genome shotgun (WGS) entry which is preliminary data.</text>
</comment>
<dbReference type="FunFam" id="3.90.550.50:FF:000039">
    <property type="entry name" value="WGS project CABT00000000 data, contig 2.9"/>
    <property type="match status" value="1"/>
</dbReference>
<gene>
    <name evidence="9" type="ORF">F5Z01DRAFT_82404</name>
</gene>
<dbReference type="Proteomes" id="UP000887229">
    <property type="component" value="Unassembled WGS sequence"/>
</dbReference>
<evidence type="ECO:0000256" key="8">
    <source>
        <dbReference type="SAM" id="SignalP"/>
    </source>
</evidence>
<evidence type="ECO:0000256" key="7">
    <source>
        <dbReference type="SAM" id="MobiDB-lite"/>
    </source>
</evidence>
<sequence length="525" mass="60031">MINPTCSSRVALVLALTMLLAVPLWQLSSHSSTGYYRKQAQDLYDNVSSYFTHEQEVYNNTLYQNGVEHSVHAQYNFSTPCEGFPDTSNIMFIMKTGASEAFQKLPVHLLTTMSCLPDFLIFSDLEQQIGKYHLHDALDRVNPALMNQHPEFELYKAQKRCPISQQDCTADIDGGWNLDKYKFLNMVDRAWEKRPGMDWYVFAEADTYIVWSNMVEWLRERAPKGPQYLGSVALLNEFPFAHGGSGYVVSGELMRNMVNNITNLASKYDTRAGDSCCGDLLFAEAVAEAGTKVQQVHPMFNGERPLSIPYGHGQWCEPIISMHHVNPEEVSMIWQFEQTRKNKDTLLIRDLYEAFMAPHLAQFRRDWDNLSDDTCFIGPDEADQEYAGDMERSRQRLERDKNPVEKEAHKSPAACAKVCEADKLVIPEDEYAALPNDVDKGHYLRKKYDQRIAEDVDGAFQRGRTCFQWRYHQGACCTSQSFKLGKPRRGAIEEDRWTSGAFVKGIHQWIDATGECAGPNWKEPF</sequence>
<proteinExistence type="inferred from homology"/>
<dbReference type="AlphaFoldDB" id="A0A9P8CPK1"/>
<dbReference type="GeneID" id="70298067"/>
<dbReference type="PANTHER" id="PTHR23033">
    <property type="entry name" value="BETA1,3-GALACTOSYLTRANSFERASE"/>
    <property type="match status" value="1"/>
</dbReference>
<reference evidence="9" key="1">
    <citation type="journal article" date="2021" name="IMA Fungus">
        <title>Genomic characterization of three marine fungi, including Emericellopsis atlantica sp. nov. with signatures of a generalist lifestyle and marine biomass degradation.</title>
        <authorList>
            <person name="Hagestad O.C."/>
            <person name="Hou L."/>
            <person name="Andersen J.H."/>
            <person name="Hansen E.H."/>
            <person name="Altermark B."/>
            <person name="Li C."/>
            <person name="Kuhnert E."/>
            <person name="Cox R.J."/>
            <person name="Crous P.W."/>
            <person name="Spatafora J.W."/>
            <person name="Lail K."/>
            <person name="Amirebrahimi M."/>
            <person name="Lipzen A."/>
            <person name="Pangilinan J."/>
            <person name="Andreopoulos W."/>
            <person name="Hayes R.D."/>
            <person name="Ng V."/>
            <person name="Grigoriev I.V."/>
            <person name="Jackson S.A."/>
            <person name="Sutton T.D.S."/>
            <person name="Dobson A.D.W."/>
            <person name="Rama T."/>
        </authorList>
    </citation>
    <scope>NUCLEOTIDE SEQUENCE</scope>
    <source>
        <strain evidence="9">TS7</strain>
    </source>
</reference>
<keyword evidence="3" id="KW-0812">Transmembrane</keyword>
<dbReference type="Gene3D" id="3.90.550.50">
    <property type="match status" value="1"/>
</dbReference>
<organism evidence="9 10">
    <name type="scientific">Emericellopsis atlantica</name>
    <dbReference type="NCBI Taxonomy" id="2614577"/>
    <lineage>
        <taxon>Eukaryota</taxon>
        <taxon>Fungi</taxon>
        <taxon>Dikarya</taxon>
        <taxon>Ascomycota</taxon>
        <taxon>Pezizomycotina</taxon>
        <taxon>Sordariomycetes</taxon>
        <taxon>Hypocreomycetidae</taxon>
        <taxon>Hypocreales</taxon>
        <taxon>Bionectriaceae</taxon>
        <taxon>Emericellopsis</taxon>
    </lineage>
</organism>
<dbReference type="EMBL" id="MU251253">
    <property type="protein sequence ID" value="KAG9254623.1"/>
    <property type="molecule type" value="Genomic_DNA"/>
</dbReference>
<keyword evidence="6" id="KW-0472">Membrane</keyword>
<evidence type="ECO:0000256" key="4">
    <source>
        <dbReference type="ARBA" id="ARBA00022968"/>
    </source>
</evidence>
<dbReference type="RefSeq" id="XP_046118547.1">
    <property type="nucleotide sequence ID" value="XM_046267164.1"/>
</dbReference>
<keyword evidence="4" id="KW-0735">Signal-anchor</keyword>
<keyword evidence="8" id="KW-0732">Signal</keyword>
<accession>A0A9P8CPK1</accession>
<evidence type="ECO:0000313" key="9">
    <source>
        <dbReference type="EMBL" id="KAG9254623.1"/>
    </source>
</evidence>
<protein>
    <submittedName>
        <fullName evidence="9">Glycosyltransferase family 31 protein</fullName>
    </submittedName>
</protein>
<evidence type="ECO:0000256" key="1">
    <source>
        <dbReference type="ARBA" id="ARBA00004606"/>
    </source>
</evidence>
<feature type="signal peptide" evidence="8">
    <location>
        <begin position="1"/>
        <end position="21"/>
    </location>
</feature>
<keyword evidence="5" id="KW-1133">Transmembrane helix</keyword>
<keyword evidence="10" id="KW-1185">Reference proteome</keyword>
<feature type="compositionally biased region" description="Basic and acidic residues" evidence="7">
    <location>
        <begin position="389"/>
        <end position="407"/>
    </location>
</feature>
<dbReference type="PANTHER" id="PTHR23033:SF40">
    <property type="entry name" value="APPLE DOMAIN-CONTAINING PROTEIN"/>
    <property type="match status" value="1"/>
</dbReference>
<evidence type="ECO:0000256" key="5">
    <source>
        <dbReference type="ARBA" id="ARBA00022989"/>
    </source>
</evidence>
<dbReference type="OrthoDB" id="414175at2759"/>
<comment type="subcellular location">
    <subcellularLocation>
        <location evidence="1">Membrane</location>
        <topology evidence="1">Single-pass type II membrane protein</topology>
    </subcellularLocation>
</comment>
<comment type="similarity">
    <text evidence="2">Belongs to the glycosyltransferase 31 family. Beta3-Gal-T subfamily.</text>
</comment>
<evidence type="ECO:0000256" key="3">
    <source>
        <dbReference type="ARBA" id="ARBA00022692"/>
    </source>
</evidence>
<evidence type="ECO:0000313" key="10">
    <source>
        <dbReference type="Proteomes" id="UP000887229"/>
    </source>
</evidence>
<evidence type="ECO:0000256" key="6">
    <source>
        <dbReference type="ARBA" id="ARBA00023136"/>
    </source>
</evidence>
<dbReference type="GO" id="GO:0016020">
    <property type="term" value="C:membrane"/>
    <property type="evidence" value="ECO:0007669"/>
    <property type="project" value="UniProtKB-SubCell"/>
</dbReference>
<evidence type="ECO:0000256" key="2">
    <source>
        <dbReference type="ARBA" id="ARBA00006462"/>
    </source>
</evidence>
<name>A0A9P8CPK1_9HYPO</name>
<feature type="chain" id="PRO_5040123872" evidence="8">
    <location>
        <begin position="22"/>
        <end position="525"/>
    </location>
</feature>
<feature type="region of interest" description="Disordered" evidence="7">
    <location>
        <begin position="387"/>
        <end position="407"/>
    </location>
</feature>